<dbReference type="Pfam" id="PF00612">
    <property type="entry name" value="IQ"/>
    <property type="match status" value="2"/>
</dbReference>
<evidence type="ECO:0000256" key="8">
    <source>
        <dbReference type="ARBA" id="ARBA00023016"/>
    </source>
</evidence>
<evidence type="ECO:0000259" key="17">
    <source>
        <dbReference type="Pfam" id="PF01833"/>
    </source>
</evidence>
<dbReference type="Proteomes" id="UP000015453">
    <property type="component" value="Unassembled WGS sequence"/>
</dbReference>
<dbReference type="PANTHER" id="PTHR23335">
    <property type="entry name" value="CALMODULIN-BINDING TRANSCRIPTION ACTIVATOR CAMTA"/>
    <property type="match status" value="1"/>
</dbReference>
<dbReference type="GO" id="GO:0006357">
    <property type="term" value="P:regulation of transcription by RNA polymerase II"/>
    <property type="evidence" value="ECO:0007669"/>
    <property type="project" value="TreeGrafter"/>
</dbReference>
<evidence type="ECO:0000256" key="15">
    <source>
        <dbReference type="PROSITE-ProRule" id="PRU00023"/>
    </source>
</evidence>
<evidence type="ECO:0000313" key="18">
    <source>
        <dbReference type="EMBL" id="EPS62952.1"/>
    </source>
</evidence>
<dbReference type="Pfam" id="PF12796">
    <property type="entry name" value="Ank_2"/>
    <property type="match status" value="1"/>
</dbReference>
<feature type="non-terminal residue" evidence="18">
    <location>
        <position position="1"/>
    </location>
</feature>
<proteinExistence type="inferred from homology"/>
<evidence type="ECO:0000256" key="3">
    <source>
        <dbReference type="ARBA" id="ARBA00022553"/>
    </source>
</evidence>
<keyword evidence="4" id="KW-0677">Repeat</keyword>
<evidence type="ECO:0000313" key="19">
    <source>
        <dbReference type="Proteomes" id="UP000015453"/>
    </source>
</evidence>
<evidence type="ECO:0000256" key="5">
    <source>
        <dbReference type="ARBA" id="ARBA00022837"/>
    </source>
</evidence>
<dbReference type="SMART" id="SM00248">
    <property type="entry name" value="ANK"/>
    <property type="match status" value="2"/>
</dbReference>
<evidence type="ECO:0000256" key="7">
    <source>
        <dbReference type="ARBA" id="ARBA00023015"/>
    </source>
</evidence>
<dbReference type="OrthoDB" id="407555at2759"/>
<dbReference type="Pfam" id="PF01833">
    <property type="entry name" value="TIG"/>
    <property type="match status" value="1"/>
</dbReference>
<keyword evidence="14" id="KW-0539">Nucleus</keyword>
<dbReference type="FunFam" id="2.60.40.10:FF:000314">
    <property type="entry name" value="Calmodulin-binding transcription activator 2"/>
    <property type="match status" value="1"/>
</dbReference>
<dbReference type="CDD" id="cd23767">
    <property type="entry name" value="IQCD"/>
    <property type="match status" value="1"/>
</dbReference>
<comment type="similarity">
    <text evidence="2">Belongs to the CAMTA family.</text>
</comment>
<protein>
    <submittedName>
        <fullName evidence="18">Calmodulin-binding protein</fullName>
    </submittedName>
</protein>
<dbReference type="InterPro" id="IPR027417">
    <property type="entry name" value="P-loop_NTPase"/>
</dbReference>
<organism evidence="18 19">
    <name type="scientific">Genlisea aurea</name>
    <dbReference type="NCBI Taxonomy" id="192259"/>
    <lineage>
        <taxon>Eukaryota</taxon>
        <taxon>Viridiplantae</taxon>
        <taxon>Streptophyta</taxon>
        <taxon>Embryophyta</taxon>
        <taxon>Tracheophyta</taxon>
        <taxon>Spermatophyta</taxon>
        <taxon>Magnoliopsida</taxon>
        <taxon>eudicotyledons</taxon>
        <taxon>Gunneridae</taxon>
        <taxon>Pentapetalae</taxon>
        <taxon>asterids</taxon>
        <taxon>lamiids</taxon>
        <taxon>Lamiales</taxon>
        <taxon>Lentibulariaceae</taxon>
        <taxon>Genlisea</taxon>
    </lineage>
</organism>
<evidence type="ECO:0000256" key="14">
    <source>
        <dbReference type="ARBA" id="ARBA00023242"/>
    </source>
</evidence>
<evidence type="ECO:0000256" key="4">
    <source>
        <dbReference type="ARBA" id="ARBA00022737"/>
    </source>
</evidence>
<keyword evidence="8" id="KW-0346">Stress response</keyword>
<dbReference type="PROSITE" id="PS50096">
    <property type="entry name" value="IQ"/>
    <property type="match status" value="2"/>
</dbReference>
<dbReference type="InterPro" id="IPR000048">
    <property type="entry name" value="IQ_motif_EF-hand-BS"/>
</dbReference>
<keyword evidence="10" id="KW-0175">Coiled coil</keyword>
<dbReference type="InterPro" id="IPR013783">
    <property type="entry name" value="Ig-like_fold"/>
</dbReference>
<feature type="region of interest" description="Disordered" evidence="16">
    <location>
        <begin position="587"/>
        <end position="606"/>
    </location>
</feature>
<gene>
    <name evidence="18" type="ORF">M569_11834</name>
</gene>
<evidence type="ECO:0000256" key="12">
    <source>
        <dbReference type="ARBA" id="ARBA00023159"/>
    </source>
</evidence>
<dbReference type="EMBL" id="AUSU01005789">
    <property type="protein sequence ID" value="EPS62952.1"/>
    <property type="molecule type" value="Genomic_DNA"/>
</dbReference>
<sequence length="704" mass="78616">KSQHGNLPLPLSGEEIENAAAQNLDKSMPETGTENYSFMLKKPLLNTLQSEESLKKVDSFSRWMVKELGEADELAMQPSSGISWSIIGNEYESNMPAQLEVDTETLSPSISQDQLFSITDFSPHWAFSNRQTKVLIAGMFLKGEAESSECSWSIMFGQVEVPAEVLRDGILCCTAPLHDPGLLPFYVTCSNRLACSEVREFEYRADSGTITALDEVNEASASAMHLYQRFEMILQLKANENPLICTGNDFDKHAISLSITSLREEDNSLDERLSSENDLLHLGELLIEKKLRKQFFSWILHRVDDHGIGLTVCDEGGQSVLHLAAALGFSWSFQPFLIAGVRVDFRDVNGWTALHWAAFYGREEAVVALVSFGANPGALTDPCNAFPLSRTPADLASSRGHKGISGFLAESDLTTHLSALRVQDDDGAADASAVQTHSERVAAPTVEEDILDKLSLKDSVAAICNAAQAAARIHQIFRIQSFQRKKFIEHSSDELQTLDDQVISLAAGKASRLGHSHGMANAAATQIQKNYRSWKKRKEFLLIRQKIVKIQAHVRGHQARKKYKNFSWSVGIVEKVILRWRRKKNGLRRHQPDGDQAECSMQDGFSVPLSPPRDDYEAWKKGRKETELRMEKALARVKSMAQHPEARAQYRRLLTAAEVLRESKDTLDIEIPDALDDNMALSDDNLIDFGSFLDDETFMNLAFQ</sequence>
<evidence type="ECO:0000256" key="6">
    <source>
        <dbReference type="ARBA" id="ARBA00022860"/>
    </source>
</evidence>
<evidence type="ECO:0000256" key="13">
    <source>
        <dbReference type="ARBA" id="ARBA00023163"/>
    </source>
</evidence>
<dbReference type="SMART" id="SM00015">
    <property type="entry name" value="IQ"/>
    <property type="match status" value="2"/>
</dbReference>
<dbReference type="InterPro" id="IPR002110">
    <property type="entry name" value="Ankyrin_rpt"/>
</dbReference>
<keyword evidence="7" id="KW-0805">Transcription regulation</keyword>
<accession>S8DT20</accession>
<evidence type="ECO:0000256" key="2">
    <source>
        <dbReference type="ARBA" id="ARBA00008267"/>
    </source>
</evidence>
<keyword evidence="9 15" id="KW-0040">ANK repeat</keyword>
<evidence type="ECO:0000256" key="11">
    <source>
        <dbReference type="ARBA" id="ARBA00023125"/>
    </source>
</evidence>
<dbReference type="InterPro" id="IPR002909">
    <property type="entry name" value="IPT_dom"/>
</dbReference>
<dbReference type="PANTHER" id="PTHR23335:SF29">
    <property type="entry name" value="CALMODULIN-BINDING TRANSCRIPTION ACTIVATOR 1"/>
    <property type="match status" value="1"/>
</dbReference>
<name>S8DT20_9LAMI</name>
<feature type="domain" description="IPT/TIG" evidence="17">
    <location>
        <begin position="117"/>
        <end position="195"/>
    </location>
</feature>
<dbReference type="GO" id="GO:0005516">
    <property type="term" value="F:calmodulin binding"/>
    <property type="evidence" value="ECO:0007669"/>
    <property type="project" value="UniProtKB-KW"/>
</dbReference>
<evidence type="ECO:0000256" key="10">
    <source>
        <dbReference type="ARBA" id="ARBA00023054"/>
    </source>
</evidence>
<evidence type="ECO:0000256" key="16">
    <source>
        <dbReference type="SAM" id="MobiDB-lite"/>
    </source>
</evidence>
<evidence type="ECO:0000256" key="9">
    <source>
        <dbReference type="ARBA" id="ARBA00023043"/>
    </source>
</evidence>
<dbReference type="InterPro" id="IPR014756">
    <property type="entry name" value="Ig_E-set"/>
</dbReference>
<feature type="repeat" description="ANK" evidence="15">
    <location>
        <begin position="349"/>
        <end position="381"/>
    </location>
</feature>
<keyword evidence="11" id="KW-0238">DNA-binding</keyword>
<keyword evidence="5" id="KW-0106">Calcium</keyword>
<dbReference type="SUPFAM" id="SSF52540">
    <property type="entry name" value="P-loop containing nucleoside triphosphate hydrolases"/>
    <property type="match status" value="1"/>
</dbReference>
<dbReference type="PROSITE" id="PS50297">
    <property type="entry name" value="ANK_REP_REGION"/>
    <property type="match status" value="1"/>
</dbReference>
<dbReference type="PROSITE" id="PS50088">
    <property type="entry name" value="ANK_REPEAT"/>
    <property type="match status" value="1"/>
</dbReference>
<keyword evidence="13" id="KW-0804">Transcription</keyword>
<dbReference type="GO" id="GO:0003690">
    <property type="term" value="F:double-stranded DNA binding"/>
    <property type="evidence" value="ECO:0007669"/>
    <property type="project" value="TreeGrafter"/>
</dbReference>
<dbReference type="Gene3D" id="1.25.40.20">
    <property type="entry name" value="Ankyrin repeat-containing domain"/>
    <property type="match status" value="1"/>
</dbReference>
<keyword evidence="6" id="KW-0112">Calmodulin-binding</keyword>
<keyword evidence="19" id="KW-1185">Reference proteome</keyword>
<dbReference type="GO" id="GO:0003712">
    <property type="term" value="F:transcription coregulator activity"/>
    <property type="evidence" value="ECO:0007669"/>
    <property type="project" value="TreeGrafter"/>
</dbReference>
<dbReference type="Gene3D" id="1.20.5.190">
    <property type="match status" value="1"/>
</dbReference>
<dbReference type="Gene3D" id="2.60.40.10">
    <property type="entry name" value="Immunoglobulins"/>
    <property type="match status" value="1"/>
</dbReference>
<dbReference type="SUPFAM" id="SSF81296">
    <property type="entry name" value="E set domains"/>
    <property type="match status" value="1"/>
</dbReference>
<keyword evidence="3" id="KW-0597">Phosphoprotein</keyword>
<comment type="caution">
    <text evidence="18">The sequence shown here is derived from an EMBL/GenBank/DDBJ whole genome shotgun (WGS) entry which is preliminary data.</text>
</comment>
<dbReference type="GO" id="GO:0005634">
    <property type="term" value="C:nucleus"/>
    <property type="evidence" value="ECO:0007669"/>
    <property type="project" value="UniProtKB-SubCell"/>
</dbReference>
<dbReference type="InterPro" id="IPR036770">
    <property type="entry name" value="Ankyrin_rpt-contain_sf"/>
</dbReference>
<reference evidence="18 19" key="1">
    <citation type="journal article" date="2013" name="BMC Genomics">
        <title>The miniature genome of a carnivorous plant Genlisea aurea contains a low number of genes and short non-coding sequences.</title>
        <authorList>
            <person name="Leushkin E.V."/>
            <person name="Sutormin R.A."/>
            <person name="Nabieva E.R."/>
            <person name="Penin A.A."/>
            <person name="Kondrashov A.S."/>
            <person name="Logacheva M.D."/>
        </authorList>
    </citation>
    <scope>NUCLEOTIDE SEQUENCE [LARGE SCALE GENOMIC DNA]</scope>
</reference>
<dbReference type="GO" id="GO:0009409">
    <property type="term" value="P:response to cold"/>
    <property type="evidence" value="ECO:0007669"/>
    <property type="project" value="UniProtKB-ARBA"/>
</dbReference>
<comment type="subcellular location">
    <subcellularLocation>
        <location evidence="1">Nucleus</location>
    </subcellularLocation>
</comment>
<dbReference type="FunFam" id="1.20.5.190:FF:000003">
    <property type="entry name" value="Calmodulin-binding transcription activator 2"/>
    <property type="match status" value="1"/>
</dbReference>
<dbReference type="SUPFAM" id="SSF48403">
    <property type="entry name" value="Ankyrin repeat"/>
    <property type="match status" value="1"/>
</dbReference>
<evidence type="ECO:0000256" key="1">
    <source>
        <dbReference type="ARBA" id="ARBA00004123"/>
    </source>
</evidence>
<keyword evidence="12" id="KW-0010">Activator</keyword>
<dbReference type="AlphaFoldDB" id="S8DT20"/>